<reference evidence="2 3" key="1">
    <citation type="submission" date="2024-01" db="EMBL/GenBank/DDBJ databases">
        <title>Genome assemblies of Stephania.</title>
        <authorList>
            <person name="Yang L."/>
        </authorList>
    </citation>
    <scope>NUCLEOTIDE SEQUENCE [LARGE SCALE GENOMIC DNA]</scope>
    <source>
        <strain evidence="2">YNDBR</strain>
        <tissue evidence="2">Leaf</tissue>
    </source>
</reference>
<evidence type="ECO:0000256" key="1">
    <source>
        <dbReference type="SAM" id="Phobius"/>
    </source>
</evidence>
<keyword evidence="3" id="KW-1185">Reference proteome</keyword>
<evidence type="ECO:0000313" key="3">
    <source>
        <dbReference type="Proteomes" id="UP001420932"/>
    </source>
</evidence>
<organism evidence="2 3">
    <name type="scientific">Stephania yunnanensis</name>
    <dbReference type="NCBI Taxonomy" id="152371"/>
    <lineage>
        <taxon>Eukaryota</taxon>
        <taxon>Viridiplantae</taxon>
        <taxon>Streptophyta</taxon>
        <taxon>Embryophyta</taxon>
        <taxon>Tracheophyta</taxon>
        <taxon>Spermatophyta</taxon>
        <taxon>Magnoliopsida</taxon>
        <taxon>Ranunculales</taxon>
        <taxon>Menispermaceae</taxon>
        <taxon>Menispermoideae</taxon>
        <taxon>Cissampelideae</taxon>
        <taxon>Stephania</taxon>
    </lineage>
</organism>
<comment type="caution">
    <text evidence="2">The sequence shown here is derived from an EMBL/GenBank/DDBJ whole genome shotgun (WGS) entry which is preliminary data.</text>
</comment>
<dbReference type="AlphaFoldDB" id="A0AAP0L6B1"/>
<gene>
    <name evidence="2" type="ORF">Syun_004056</name>
</gene>
<proteinExistence type="predicted"/>
<keyword evidence="1" id="KW-0472">Membrane</keyword>
<evidence type="ECO:0000313" key="2">
    <source>
        <dbReference type="EMBL" id="KAK9163154.1"/>
    </source>
</evidence>
<keyword evidence="1" id="KW-1133">Transmembrane helix</keyword>
<dbReference type="Proteomes" id="UP001420932">
    <property type="component" value="Unassembled WGS sequence"/>
</dbReference>
<sequence length="127" mass="14548">MLGDGNRGMFKISGFSQINLRDYVVPPLFFYDLLLGSLVSLKTTIQFIYLCGKFAMKSMKNEGLLFPILITHLCKQAGFSFDIELYVLLEKTINDVGIQRMKKVVGYNDLEDEKESFYAIKAIEVRM</sequence>
<protein>
    <submittedName>
        <fullName evidence="2">Uncharacterized protein</fullName>
    </submittedName>
</protein>
<keyword evidence="1" id="KW-0812">Transmembrane</keyword>
<name>A0AAP0L6B1_9MAGN</name>
<feature type="transmembrane region" description="Helical" evidence="1">
    <location>
        <begin position="28"/>
        <end position="50"/>
    </location>
</feature>
<accession>A0AAP0L6B1</accession>
<dbReference type="EMBL" id="JBBNAF010000002">
    <property type="protein sequence ID" value="KAK9163154.1"/>
    <property type="molecule type" value="Genomic_DNA"/>
</dbReference>